<feature type="transmembrane region" description="Helical" evidence="5">
    <location>
        <begin position="114"/>
        <end position="135"/>
    </location>
</feature>
<dbReference type="Gene3D" id="3.30.40.10">
    <property type="entry name" value="Zinc/RING finger domain, C3HC4 (zinc finger)"/>
    <property type="match status" value="1"/>
</dbReference>
<dbReference type="PANTHER" id="PTHR22696:SF1">
    <property type="entry name" value="E3 UBIQUITIN-PROTEIN LIGASE RNF26"/>
    <property type="match status" value="1"/>
</dbReference>
<dbReference type="GO" id="GO:0008270">
    <property type="term" value="F:zinc ion binding"/>
    <property type="evidence" value="ECO:0007669"/>
    <property type="project" value="UniProtKB-KW"/>
</dbReference>
<dbReference type="InterPro" id="IPR013083">
    <property type="entry name" value="Znf_RING/FYVE/PHD"/>
</dbReference>
<keyword evidence="2" id="KW-0862">Zinc</keyword>
<feature type="compositionally biased region" description="Low complexity" evidence="4">
    <location>
        <begin position="288"/>
        <end position="299"/>
    </location>
</feature>
<accession>A0A0P4WFB1</accession>
<dbReference type="GO" id="GO:0006511">
    <property type="term" value="P:ubiquitin-dependent protein catabolic process"/>
    <property type="evidence" value="ECO:0007669"/>
    <property type="project" value="TreeGrafter"/>
</dbReference>
<dbReference type="SUPFAM" id="SSF57850">
    <property type="entry name" value="RING/U-box"/>
    <property type="match status" value="1"/>
</dbReference>
<feature type="transmembrane region" description="Helical" evidence="5">
    <location>
        <begin position="58"/>
        <end position="80"/>
    </location>
</feature>
<evidence type="ECO:0000259" key="6">
    <source>
        <dbReference type="PROSITE" id="PS50089"/>
    </source>
</evidence>
<evidence type="ECO:0000256" key="3">
    <source>
        <dbReference type="PROSITE-ProRule" id="PRU00175"/>
    </source>
</evidence>
<evidence type="ECO:0000256" key="2">
    <source>
        <dbReference type="ARBA" id="ARBA00022833"/>
    </source>
</evidence>
<protein>
    <recommendedName>
        <fullName evidence="6">RING-type domain-containing protein</fullName>
    </recommendedName>
</protein>
<feature type="region of interest" description="Disordered" evidence="4">
    <location>
        <begin position="262"/>
        <end position="321"/>
    </location>
</feature>
<evidence type="ECO:0000256" key="4">
    <source>
        <dbReference type="SAM" id="MobiDB-lite"/>
    </source>
</evidence>
<dbReference type="PROSITE" id="PS50089">
    <property type="entry name" value="ZF_RING_2"/>
    <property type="match status" value="1"/>
</dbReference>
<organism evidence="7">
    <name type="scientific">Scylla olivacea</name>
    <name type="common">Orange mud crab</name>
    <name type="synonym">Cancer olivacea</name>
    <dbReference type="NCBI Taxonomy" id="85551"/>
    <lineage>
        <taxon>Eukaryota</taxon>
        <taxon>Metazoa</taxon>
        <taxon>Ecdysozoa</taxon>
        <taxon>Arthropoda</taxon>
        <taxon>Crustacea</taxon>
        <taxon>Multicrustacea</taxon>
        <taxon>Malacostraca</taxon>
        <taxon>Eumalacostraca</taxon>
        <taxon>Eucarida</taxon>
        <taxon>Decapoda</taxon>
        <taxon>Pleocyemata</taxon>
        <taxon>Brachyura</taxon>
        <taxon>Eubrachyura</taxon>
        <taxon>Portunoidea</taxon>
        <taxon>Portunidae</taxon>
        <taxon>Portuninae</taxon>
        <taxon>Scylla</taxon>
    </lineage>
</organism>
<feature type="transmembrane region" description="Helical" evidence="5">
    <location>
        <begin position="87"/>
        <end position="108"/>
    </location>
</feature>
<evidence type="ECO:0000256" key="1">
    <source>
        <dbReference type="ARBA" id="ARBA00022771"/>
    </source>
</evidence>
<feature type="transmembrane region" description="Helical" evidence="5">
    <location>
        <begin position="211"/>
        <end position="229"/>
    </location>
</feature>
<dbReference type="Pfam" id="PF13920">
    <property type="entry name" value="zf-C3HC4_3"/>
    <property type="match status" value="1"/>
</dbReference>
<dbReference type="EMBL" id="GDRN01061498">
    <property type="protein sequence ID" value="JAI65201.1"/>
    <property type="molecule type" value="Transcribed_RNA"/>
</dbReference>
<sequence length="418" mass="46724">MAEVLTVVAEEMGRVFGLVWSGVGVAMRLNNQVMNTFFKVTTRIVQLLLLLTHKAADLLSLLLTDLLLFLGDIGNAVMTVAGALRTAVILIFTFINGIAISVMSAAVYSCQLVHASYMALLSGTMTAIAQVGNLVTALKHAFVMFGSSVIFVISFVPNVVYLVFSGLVHLCSYAFLSCSQAVTNTCQFVSSTTRHCFNNIVDFFSDIPIEAFFGVAAGVGFIVGLKYILFYMMDNMVVIPDLPSPMALVRQRLVRWYMRLVHPPQQRPPPEPDTEEEELDDANDENGNDNNDNVPDLNLPQNQQFEPQANPPLVAQPQARRPLTRLRAREQEDIDSFEEVNTTTNATPSYVNKLLYQELEEERESRLCVVCQDEVKCVILLPCRHLCLCDRCTIAITRRREGCPVCRQRIRETMKVFL</sequence>
<dbReference type="GO" id="GO:0061630">
    <property type="term" value="F:ubiquitin protein ligase activity"/>
    <property type="evidence" value="ECO:0007669"/>
    <property type="project" value="TreeGrafter"/>
</dbReference>
<dbReference type="EMBL" id="GDRN01061494">
    <property type="protein sequence ID" value="JAI65203.1"/>
    <property type="molecule type" value="Transcribed_RNA"/>
</dbReference>
<feature type="domain" description="RING-type" evidence="6">
    <location>
        <begin position="368"/>
        <end position="407"/>
    </location>
</feature>
<dbReference type="GO" id="GO:0016567">
    <property type="term" value="P:protein ubiquitination"/>
    <property type="evidence" value="ECO:0007669"/>
    <property type="project" value="TreeGrafter"/>
</dbReference>
<keyword evidence="1 3" id="KW-0479">Metal-binding</keyword>
<reference evidence="7" key="1">
    <citation type="submission" date="2015-09" db="EMBL/GenBank/DDBJ databases">
        <title>Scylla olivacea transcriptome.</title>
        <authorList>
            <person name="Ikhwanuddin M."/>
        </authorList>
    </citation>
    <scope>NUCLEOTIDE SEQUENCE</scope>
</reference>
<name>A0A0P4WFB1_SCYOL</name>
<feature type="compositionally biased region" description="Acidic residues" evidence="4">
    <location>
        <begin position="272"/>
        <end position="287"/>
    </location>
</feature>
<keyword evidence="5" id="KW-1133">Transmembrane helix</keyword>
<dbReference type="AlphaFoldDB" id="A0A0P4WFB1"/>
<keyword evidence="1 3" id="KW-0863">Zinc-finger</keyword>
<dbReference type="InterPro" id="IPR001841">
    <property type="entry name" value="Znf_RING"/>
</dbReference>
<dbReference type="EMBL" id="GDRN01061497">
    <property type="protein sequence ID" value="JAI65202.1"/>
    <property type="molecule type" value="Transcribed_RNA"/>
</dbReference>
<keyword evidence="5" id="KW-0472">Membrane</keyword>
<keyword evidence="5" id="KW-0812">Transmembrane</keyword>
<proteinExistence type="predicted"/>
<feature type="transmembrane region" description="Helical" evidence="5">
    <location>
        <begin position="142"/>
        <end position="164"/>
    </location>
</feature>
<evidence type="ECO:0000256" key="5">
    <source>
        <dbReference type="SAM" id="Phobius"/>
    </source>
</evidence>
<evidence type="ECO:0000313" key="7">
    <source>
        <dbReference type="EMBL" id="JAI65201.1"/>
    </source>
</evidence>
<dbReference type="PANTHER" id="PTHR22696">
    <property type="entry name" value="E3 UBIQUITIN-PROTEIN LIGASE RNF26"/>
    <property type="match status" value="1"/>
</dbReference>